<reference evidence="2" key="1">
    <citation type="submission" date="2016-10" db="EMBL/GenBank/DDBJ databases">
        <authorList>
            <person name="Varghese N."/>
            <person name="Submissions S."/>
        </authorList>
    </citation>
    <scope>NUCLEOTIDE SEQUENCE [LARGE SCALE GENOMIC DNA]</scope>
    <source>
        <strain evidence="2">8N4</strain>
    </source>
</reference>
<evidence type="ECO:0000313" key="1">
    <source>
        <dbReference type="EMBL" id="SER18838.1"/>
    </source>
</evidence>
<accession>A0A1H9M540</accession>
<dbReference type="AlphaFoldDB" id="A0A1H9M540"/>
<sequence>MKSLIIEATPDGINFMQRNESGNYQHQKLIGYKTAIKSLDAGGYDHDLYNGLRVTAAIYEGQSLGYFTPTDEQNMIIYRWIVATLFIHDQLAKNGTVEVTEEDGTKGKAVMYIGEHGGMSIYPAPERLALANNLEAIACEMYRENPCAAAVQMYQMFVEVKDGALSLSEWGLDGLTVLHDGFIQTLNEEGLPAATVTH</sequence>
<dbReference type="STRING" id="988801.SAMN05216522_11398"/>
<evidence type="ECO:0008006" key="3">
    <source>
        <dbReference type="Google" id="ProtNLM"/>
    </source>
</evidence>
<dbReference type="RefSeq" id="WP_092677948.1">
    <property type="nucleotide sequence ID" value="NZ_FOGC01000013.1"/>
</dbReference>
<name>A0A1H9M540_9GAMM</name>
<evidence type="ECO:0000313" key="2">
    <source>
        <dbReference type="Proteomes" id="UP000242515"/>
    </source>
</evidence>
<keyword evidence="2" id="KW-1185">Reference proteome</keyword>
<dbReference type="EMBL" id="FOGC01000013">
    <property type="protein sequence ID" value="SER18838.1"/>
    <property type="molecule type" value="Genomic_DNA"/>
</dbReference>
<protein>
    <recommendedName>
        <fullName evidence="3">Prophage protein</fullName>
    </recommendedName>
</protein>
<gene>
    <name evidence="1" type="ORF">SAMN05216522_11398</name>
</gene>
<dbReference type="Proteomes" id="UP000242515">
    <property type="component" value="Unassembled WGS sequence"/>
</dbReference>
<proteinExistence type="predicted"/>
<dbReference type="OrthoDB" id="6434096at2"/>
<organism evidence="1 2">
    <name type="scientific">Rosenbergiella nectarea</name>
    <dbReference type="NCBI Taxonomy" id="988801"/>
    <lineage>
        <taxon>Bacteria</taxon>
        <taxon>Pseudomonadati</taxon>
        <taxon>Pseudomonadota</taxon>
        <taxon>Gammaproteobacteria</taxon>
        <taxon>Enterobacterales</taxon>
        <taxon>Erwiniaceae</taxon>
        <taxon>Rosenbergiella</taxon>
    </lineage>
</organism>